<reference evidence="1" key="1">
    <citation type="submission" date="2022-10" db="EMBL/GenBank/DDBJ databases">
        <authorList>
            <person name="Kim H.S."/>
            <person name="Kim J.-S."/>
            <person name="Suh M.K."/>
            <person name="Eom M.K."/>
            <person name="Lee J.-S."/>
        </authorList>
    </citation>
    <scope>NUCLEOTIDE SEQUENCE</scope>
    <source>
        <strain evidence="1">LIP-5</strain>
    </source>
</reference>
<name>A0AAE3IIW9_9BACT</name>
<dbReference type="RefSeq" id="WP_263036405.1">
    <property type="nucleotide sequence ID" value="NZ_JAOTPL010000001.1"/>
</dbReference>
<sequence>MATRLPNTFLRYGIGKNMELRLKTELSSTKDLLTNETQTGLQPLQLGTKIALAAERNGFPSVAVLLASDLPFTGSKDLRNKHWAPELRLIFENKLSGKLNLNYNLATKWNGATIDPDWMYATMLGYSVSASSKIGVEVYGNVRRATSPNHFAGLNYSYFLGNNSKLDASTSKSLVEKDGWFAAAGFSFLIK</sequence>
<dbReference type="InterPro" id="IPR025737">
    <property type="entry name" value="FApF"/>
</dbReference>
<comment type="caution">
    <text evidence="1">The sequence shown here is derived from an EMBL/GenBank/DDBJ whole genome shotgun (WGS) entry which is preliminary data.</text>
</comment>
<keyword evidence="2" id="KW-1185">Reference proteome</keyword>
<protein>
    <submittedName>
        <fullName evidence="1">Transporter</fullName>
    </submittedName>
</protein>
<dbReference type="AlphaFoldDB" id="A0AAE3IIW9"/>
<organism evidence="1 2">
    <name type="scientific">Haoranjiania flava</name>
    <dbReference type="NCBI Taxonomy" id="1856322"/>
    <lineage>
        <taxon>Bacteria</taxon>
        <taxon>Pseudomonadati</taxon>
        <taxon>Bacteroidota</taxon>
        <taxon>Chitinophagia</taxon>
        <taxon>Chitinophagales</taxon>
        <taxon>Chitinophagaceae</taxon>
        <taxon>Haoranjiania</taxon>
    </lineage>
</organism>
<evidence type="ECO:0000313" key="1">
    <source>
        <dbReference type="EMBL" id="MCU7692917.1"/>
    </source>
</evidence>
<dbReference type="Proteomes" id="UP001209317">
    <property type="component" value="Unassembled WGS sequence"/>
</dbReference>
<accession>A0AAE3IIW9</accession>
<dbReference type="EMBL" id="JAOTPL010000001">
    <property type="protein sequence ID" value="MCU7692917.1"/>
    <property type="molecule type" value="Genomic_DNA"/>
</dbReference>
<proteinExistence type="predicted"/>
<evidence type="ECO:0000313" key="2">
    <source>
        <dbReference type="Proteomes" id="UP001209317"/>
    </source>
</evidence>
<gene>
    <name evidence="1" type="ORF">OD355_00115</name>
</gene>
<dbReference type="Pfam" id="PF13557">
    <property type="entry name" value="Phenol_MetA_deg"/>
    <property type="match status" value="1"/>
</dbReference>